<dbReference type="PRINTS" id="PR00149">
    <property type="entry name" value="FUMRATELYASE"/>
</dbReference>
<dbReference type="Pfam" id="PF00206">
    <property type="entry name" value="Lyase_1"/>
    <property type="match status" value="1"/>
</dbReference>
<dbReference type="AlphaFoldDB" id="A0A109RH94"/>
<feature type="binding site" evidence="4">
    <location>
        <position position="313"/>
    </location>
    <ligand>
        <name>substrate</name>
    </ligand>
</feature>
<dbReference type="UniPathway" id="UPA00223">
    <property type="reaction ID" value="UER01007"/>
</dbReference>
<comment type="subunit">
    <text evidence="4">Homotetramer.</text>
</comment>
<keyword evidence="4" id="KW-0816">Tricarboxylic acid cycle</keyword>
<dbReference type="GO" id="GO:0006099">
    <property type="term" value="P:tricarboxylic acid cycle"/>
    <property type="evidence" value="ECO:0007669"/>
    <property type="project" value="UniProtKB-UniRule"/>
</dbReference>
<feature type="binding site" evidence="4">
    <location>
        <begin position="318"/>
        <end position="320"/>
    </location>
    <ligand>
        <name>substrate</name>
    </ligand>
</feature>
<comment type="catalytic activity">
    <reaction evidence="1">
        <text>L-aspartate = fumarate + NH4(+)</text>
        <dbReference type="Rhea" id="RHEA:16601"/>
        <dbReference type="ChEBI" id="CHEBI:28938"/>
        <dbReference type="ChEBI" id="CHEBI:29806"/>
        <dbReference type="ChEBI" id="CHEBI:29991"/>
        <dbReference type="EC" id="4.3.1.1"/>
    </reaction>
</comment>
<comment type="subcellular location">
    <subcellularLocation>
        <location evidence="4">Cytoplasm</location>
    </subcellularLocation>
</comment>
<feature type="binding site" description="in site B" evidence="4">
    <location>
        <begin position="123"/>
        <end position="126"/>
    </location>
    <ligand>
        <name>substrate</name>
    </ligand>
</feature>
<dbReference type="InterPro" id="IPR008948">
    <property type="entry name" value="L-Aspartase-like"/>
</dbReference>
<accession>A0A109RH94</accession>
<feature type="active site" evidence="4">
    <location>
        <position position="312"/>
    </location>
</feature>
<dbReference type="PROSITE" id="PS00163">
    <property type="entry name" value="FUMARATE_LYASES"/>
    <property type="match status" value="1"/>
</dbReference>
<dbReference type="FunFam" id="1.10.275.10:FF:000001">
    <property type="entry name" value="Fumarate hydratase, mitochondrial"/>
    <property type="match status" value="1"/>
</dbReference>
<dbReference type="CDD" id="cd01362">
    <property type="entry name" value="Fumarase_classII"/>
    <property type="match status" value="1"/>
</dbReference>
<feature type="active site" description="Proton donor/acceptor" evidence="4">
    <location>
        <position position="182"/>
    </location>
</feature>
<dbReference type="RefSeq" id="WP_067980372.1">
    <property type="nucleotide sequence ID" value="NZ_CP014163.1"/>
</dbReference>
<dbReference type="EC" id="4.2.1.2" evidence="4"/>
<comment type="miscellaneous">
    <text evidence="4">There are 2 substrate-binding sites: the catalytic A site, and the non-catalytic B site that may play a role in the transfer of substrate or product between the active site and the solvent. Alternatively, the B site may bind allosteric effectors.</text>
</comment>
<evidence type="ECO:0000256" key="4">
    <source>
        <dbReference type="HAMAP-Rule" id="MF_00743"/>
    </source>
</evidence>
<comment type="function">
    <text evidence="4">Involved in the TCA cycle. Catalyzes the stereospecific interconversion of fumarate to L-malate.</text>
</comment>
<dbReference type="EMBL" id="CP014163">
    <property type="protein sequence ID" value="AMB99831.1"/>
    <property type="molecule type" value="Genomic_DNA"/>
</dbReference>
<name>A0A109RH94_9LACT</name>
<dbReference type="GO" id="GO:0004333">
    <property type="term" value="F:fumarate hydratase activity"/>
    <property type="evidence" value="ECO:0007669"/>
    <property type="project" value="UniProtKB-UniRule"/>
</dbReference>
<dbReference type="STRING" id="128944.AWM75_07565"/>
<feature type="site" description="Important for catalytic activity" evidence="4">
    <location>
        <position position="325"/>
    </location>
</feature>
<reference evidence="6" key="2">
    <citation type="submission" date="2016-01" db="EMBL/GenBank/DDBJ databases">
        <title>Six Aerococcus type strain genome sequencing and assembly using PacBio and Illumina Hiseq.</title>
        <authorList>
            <person name="Carkaci D."/>
            <person name="Dargis R."/>
            <person name="Nielsen X.C."/>
            <person name="Skovgaard O."/>
            <person name="Fuursted K."/>
            <person name="Christensen J.J."/>
        </authorList>
    </citation>
    <scope>NUCLEOTIDE SEQUENCE [LARGE SCALE GENOMIC DNA]</scope>
    <source>
        <strain evidence="6">CCUG42038B</strain>
    </source>
</reference>
<dbReference type="FunFam" id="1.20.200.10:FF:000001">
    <property type="entry name" value="Fumarate hydratase, mitochondrial"/>
    <property type="match status" value="1"/>
</dbReference>
<evidence type="ECO:0000313" key="5">
    <source>
        <dbReference type="EMBL" id="AMB99831.1"/>
    </source>
</evidence>
<comment type="pathway">
    <text evidence="4">Carbohydrate metabolism; tricarboxylic acid cycle; (S)-malate from fumarate: step 1/1.</text>
</comment>
<evidence type="ECO:0000256" key="3">
    <source>
        <dbReference type="ARBA" id="ARBA00023239"/>
    </source>
</evidence>
<dbReference type="PANTHER" id="PTHR11444:SF1">
    <property type="entry name" value="FUMARATE HYDRATASE, MITOCHONDRIAL"/>
    <property type="match status" value="1"/>
</dbReference>
<dbReference type="GO" id="GO:0008797">
    <property type="term" value="F:aspartate ammonia-lyase activity"/>
    <property type="evidence" value="ECO:0007669"/>
    <property type="project" value="UniProtKB-EC"/>
</dbReference>
<protein>
    <recommendedName>
        <fullName evidence="4">Fumarate hydratase class II</fullName>
        <shortName evidence="4">Fumarase C</shortName>
        <ecNumber evidence="4">4.2.1.2</ecNumber>
    </recommendedName>
    <alternativeName>
        <fullName evidence="4">Aerobic fumarase</fullName>
    </alternativeName>
    <alternativeName>
        <fullName evidence="4">Iron-independent fumarase</fullName>
    </alternativeName>
</protein>
<feature type="binding site" evidence="4">
    <location>
        <position position="181"/>
    </location>
    <ligand>
        <name>substrate</name>
    </ligand>
</feature>
<keyword evidence="6" id="KW-1185">Reference proteome</keyword>
<comment type="similarity">
    <text evidence="2 4">Belongs to the class-II fumarase/aspartase family. Fumarase subfamily.</text>
</comment>
<dbReference type="Pfam" id="PF10415">
    <property type="entry name" value="FumaraseC_C"/>
    <property type="match status" value="1"/>
</dbReference>
<comment type="catalytic activity">
    <reaction evidence="4">
        <text>(S)-malate = fumarate + H2O</text>
        <dbReference type="Rhea" id="RHEA:12460"/>
        <dbReference type="ChEBI" id="CHEBI:15377"/>
        <dbReference type="ChEBI" id="CHEBI:15589"/>
        <dbReference type="ChEBI" id="CHEBI:29806"/>
        <dbReference type="EC" id="4.2.1.2"/>
    </reaction>
</comment>
<dbReference type="InterPro" id="IPR024083">
    <property type="entry name" value="Fumarase/histidase_N"/>
</dbReference>
<gene>
    <name evidence="4" type="primary">fumC</name>
    <name evidence="5" type="ORF">AWM75_07565</name>
</gene>
<organism evidence="5 6">
    <name type="scientific">Aerococcus urinaehominis</name>
    <dbReference type="NCBI Taxonomy" id="128944"/>
    <lineage>
        <taxon>Bacteria</taxon>
        <taxon>Bacillati</taxon>
        <taxon>Bacillota</taxon>
        <taxon>Bacilli</taxon>
        <taxon>Lactobacillales</taxon>
        <taxon>Aerococcaceae</taxon>
        <taxon>Aerococcus</taxon>
    </lineage>
</organism>
<dbReference type="HAMAP" id="MF_00743">
    <property type="entry name" value="FumaraseC"/>
    <property type="match status" value="1"/>
</dbReference>
<reference evidence="5 6" key="1">
    <citation type="journal article" date="2016" name="Genome Announc.">
        <title>Complete Genome Sequences of Aerococcus christensenii CCUG 28831T, Aerococcus sanguinicola CCUG 43001T, Aerococcus urinae CCUG 36881T, Aerococcus urinaeequi CCUG 28094T, Aerococcus urinaehominis CCUG 42038 BT, and Aerococcus viridans CCUG 4311T.</title>
        <authorList>
            <person name="Carkaci D."/>
            <person name="Dargis R."/>
            <person name="Nielsen X.C."/>
            <person name="Skovgaard O."/>
            <person name="Fuursted K."/>
            <person name="Christensen J.J."/>
        </authorList>
    </citation>
    <scope>NUCLEOTIDE SEQUENCE [LARGE SCALE GENOMIC DNA]</scope>
    <source>
        <strain evidence="5 6">CCUG42038B</strain>
    </source>
</reference>
<evidence type="ECO:0000313" key="6">
    <source>
        <dbReference type="Proteomes" id="UP000062260"/>
    </source>
</evidence>
<dbReference type="FunFam" id="1.10.40.30:FF:000002">
    <property type="entry name" value="Fumarate hydratase class II"/>
    <property type="match status" value="1"/>
</dbReference>
<feature type="binding site" evidence="4">
    <location>
        <begin position="97"/>
        <end position="99"/>
    </location>
    <ligand>
        <name>substrate</name>
    </ligand>
</feature>
<dbReference type="KEGG" id="auh:AWM75_07565"/>
<dbReference type="InterPro" id="IPR022761">
    <property type="entry name" value="Fumarate_lyase_N"/>
</dbReference>
<feature type="binding site" evidence="4">
    <location>
        <begin position="133"/>
        <end position="135"/>
    </location>
    <ligand>
        <name>substrate</name>
    </ligand>
</feature>
<dbReference type="OrthoDB" id="9769623at2"/>
<dbReference type="GO" id="GO:0006108">
    <property type="term" value="P:malate metabolic process"/>
    <property type="evidence" value="ECO:0007669"/>
    <property type="project" value="TreeGrafter"/>
</dbReference>
<dbReference type="Gene3D" id="1.10.40.30">
    <property type="entry name" value="Fumarase/aspartase (C-terminal domain)"/>
    <property type="match status" value="1"/>
</dbReference>
<dbReference type="Gene3D" id="1.20.200.10">
    <property type="entry name" value="Fumarase/aspartase (Central domain)"/>
    <property type="match status" value="1"/>
</dbReference>
<dbReference type="Gene3D" id="1.10.275.10">
    <property type="entry name" value="Fumarase/aspartase (N-terminal domain)"/>
    <property type="match status" value="1"/>
</dbReference>
<proteinExistence type="inferred from homology"/>
<dbReference type="InterPro" id="IPR020557">
    <property type="entry name" value="Fumarate_lyase_CS"/>
</dbReference>
<dbReference type="InterPro" id="IPR000362">
    <property type="entry name" value="Fumarate_lyase_fam"/>
</dbReference>
<keyword evidence="4" id="KW-0963">Cytoplasm</keyword>
<dbReference type="PRINTS" id="PR00145">
    <property type="entry name" value="ARGSUCLYASE"/>
</dbReference>
<sequence length="454" mass="49309">MTYRTEFDSLGPVEIPADKLWGAQTQRSLNNFPQNVELMPKDQVRAVVVIKKAAAQVNLKLGKLDEKRSVLISQACDQVLAGDYDDQFPLTVWQTGSGTQTNMNVNEVIAHLANQLDSNIAVHPNDHVNMSQSSNDVFPTAMHIAVMAKVKNQLLPVMADLVETLNDLADTYQDVVKTGRTHLQDATPISLGQEISAWAYAVTSHQQLISQANDRLGGIPIGGTAVGTGLNAPADYDTLMSQALTELTGLDLYPTDNKFYGLASKGFLVSLHASLKDFATDIYKIANDLRFLSSGPRTGIGEISLPANEPGSSIMPGKVNPTQIEAITMICGQVLGNDVTVSFANSQGQAQLNAYMPVIIYNLVQSIELLSQGLAGFNRNCLQGIQANQEKISEYLDQSLMLVTALSPEIGYDQAAELAKYAHKNQLSLRAANQVLGYVSDEVFDKIVDPRRMV</sequence>
<dbReference type="GO" id="GO:0006106">
    <property type="term" value="P:fumarate metabolic process"/>
    <property type="evidence" value="ECO:0007669"/>
    <property type="project" value="InterPro"/>
</dbReference>
<dbReference type="PANTHER" id="PTHR11444">
    <property type="entry name" value="ASPARTATEAMMONIA/ARGININOSUCCINATE/ADENYLOSUCCINATE LYASE"/>
    <property type="match status" value="1"/>
</dbReference>
<dbReference type="InterPro" id="IPR005677">
    <property type="entry name" value="Fum_hydII"/>
</dbReference>
<keyword evidence="3 4" id="KW-0456">Lyase</keyword>
<dbReference type="InterPro" id="IPR018951">
    <property type="entry name" value="Fumarase_C_C"/>
</dbReference>
<evidence type="ECO:0000256" key="1">
    <source>
        <dbReference type="ARBA" id="ARBA00001494"/>
    </source>
</evidence>
<evidence type="ECO:0000256" key="2">
    <source>
        <dbReference type="ARBA" id="ARBA00009084"/>
    </source>
</evidence>
<dbReference type="GO" id="GO:0005737">
    <property type="term" value="C:cytoplasm"/>
    <property type="evidence" value="ECO:0007669"/>
    <property type="project" value="UniProtKB-SubCell"/>
</dbReference>
<dbReference type="Proteomes" id="UP000062260">
    <property type="component" value="Chromosome"/>
</dbReference>
<dbReference type="SUPFAM" id="SSF48557">
    <property type="entry name" value="L-aspartase-like"/>
    <property type="match status" value="1"/>
</dbReference>